<keyword evidence="3" id="KW-0378">Hydrolase</keyword>
<dbReference type="SUPFAM" id="SSF102405">
    <property type="entry name" value="MCP/YpsA-like"/>
    <property type="match status" value="1"/>
</dbReference>
<dbReference type="RefSeq" id="WP_249656252.1">
    <property type="nucleotide sequence ID" value="NZ_JAMFMA010000001.1"/>
</dbReference>
<evidence type="ECO:0000256" key="2">
    <source>
        <dbReference type="ARBA" id="ARBA00006763"/>
    </source>
</evidence>
<dbReference type="Proteomes" id="UP001203607">
    <property type="component" value="Unassembled WGS sequence"/>
</dbReference>
<evidence type="ECO:0000256" key="3">
    <source>
        <dbReference type="RuleBase" id="RU363015"/>
    </source>
</evidence>
<protein>
    <recommendedName>
        <fullName evidence="3">Cytokinin riboside 5'-monophosphate phosphoribohydrolase</fullName>
        <ecNumber evidence="3">3.2.2.n1</ecNumber>
    </recommendedName>
</protein>
<dbReference type="Pfam" id="PF03641">
    <property type="entry name" value="Lysine_decarbox"/>
    <property type="match status" value="1"/>
</dbReference>
<name>A0ABT0PNW0_9FLAO</name>
<dbReference type="Gene3D" id="3.40.50.450">
    <property type="match status" value="1"/>
</dbReference>
<dbReference type="EMBL" id="JAMFMA010000001">
    <property type="protein sequence ID" value="MCL6273077.1"/>
    <property type="molecule type" value="Genomic_DNA"/>
</dbReference>
<reference evidence="4 5" key="1">
    <citation type="submission" date="2022-05" db="EMBL/GenBank/DDBJ databases">
        <authorList>
            <person name="Park J.-S."/>
        </authorList>
    </citation>
    <scope>NUCLEOTIDE SEQUENCE [LARGE SCALE GENOMIC DNA]</scope>
    <source>
        <strain evidence="4 5">2012CJ35-5</strain>
    </source>
</reference>
<dbReference type="InterPro" id="IPR005269">
    <property type="entry name" value="LOG"/>
</dbReference>
<dbReference type="InterPro" id="IPR031100">
    <property type="entry name" value="LOG_fam"/>
</dbReference>
<accession>A0ABT0PNW0</accession>
<comment type="caution">
    <text evidence="4">The sequence shown here is derived from an EMBL/GenBank/DDBJ whole genome shotgun (WGS) entry which is preliminary data.</text>
</comment>
<evidence type="ECO:0000256" key="1">
    <source>
        <dbReference type="ARBA" id="ARBA00000274"/>
    </source>
</evidence>
<proteinExistence type="inferred from homology"/>
<evidence type="ECO:0000313" key="5">
    <source>
        <dbReference type="Proteomes" id="UP001203607"/>
    </source>
</evidence>
<dbReference type="EC" id="3.2.2.n1" evidence="3"/>
<dbReference type="PANTHER" id="PTHR31223:SF70">
    <property type="entry name" value="LOG FAMILY PROTEIN YJL055W"/>
    <property type="match status" value="1"/>
</dbReference>
<dbReference type="NCBIfam" id="TIGR00730">
    <property type="entry name" value="Rossman fold protein, TIGR00730 family"/>
    <property type="match status" value="1"/>
</dbReference>
<sequence>MKNIAVFCGSSDGNEPKVLDLAYELGRVLAKQNIGVVYGGAKIGLMGKVAEGALSMNGKVFGVIPLFLKRKEVFHPRLTELITVDTMHERKLKMHERSDGFIALPGGFGTLEELFEIITWGQLGLHQNPIGVLNPDGFYDPMLTLLDTMVAKEFLKEENRDMVLVDHTIDGLLTQMKNYQPIAVPKWIAKEQT</sequence>
<dbReference type="PANTHER" id="PTHR31223">
    <property type="entry name" value="LOG FAMILY PROTEIN YJL055W"/>
    <property type="match status" value="1"/>
</dbReference>
<gene>
    <name evidence="4" type="ORF">M3P19_03600</name>
</gene>
<evidence type="ECO:0000313" key="4">
    <source>
        <dbReference type="EMBL" id="MCL6273077.1"/>
    </source>
</evidence>
<keyword evidence="5" id="KW-1185">Reference proteome</keyword>
<organism evidence="4 5">
    <name type="scientific">Flagellimonas spongiicola</name>
    <dbReference type="NCBI Taxonomy" id="2942208"/>
    <lineage>
        <taxon>Bacteria</taxon>
        <taxon>Pseudomonadati</taxon>
        <taxon>Bacteroidota</taxon>
        <taxon>Flavobacteriia</taxon>
        <taxon>Flavobacteriales</taxon>
        <taxon>Flavobacteriaceae</taxon>
        <taxon>Flagellimonas</taxon>
    </lineage>
</organism>
<comment type="catalytic activity">
    <reaction evidence="1">
        <text>AMP + H2O = D-ribose 5-phosphate + adenine</text>
        <dbReference type="Rhea" id="RHEA:20129"/>
        <dbReference type="ChEBI" id="CHEBI:15377"/>
        <dbReference type="ChEBI" id="CHEBI:16708"/>
        <dbReference type="ChEBI" id="CHEBI:78346"/>
        <dbReference type="ChEBI" id="CHEBI:456215"/>
        <dbReference type="EC" id="3.2.2.4"/>
    </reaction>
</comment>
<comment type="similarity">
    <text evidence="2 3">Belongs to the LOG family.</text>
</comment>
<keyword evidence="3" id="KW-0203">Cytokinin biosynthesis</keyword>